<evidence type="ECO:0000256" key="5">
    <source>
        <dbReference type="ARBA" id="ARBA00022741"/>
    </source>
</evidence>
<dbReference type="Gene3D" id="3.30.200.20">
    <property type="entry name" value="Phosphorylase Kinase, domain 1"/>
    <property type="match status" value="1"/>
</dbReference>
<evidence type="ECO:0000256" key="10">
    <source>
        <dbReference type="PROSITE-ProRule" id="PRU10141"/>
    </source>
</evidence>
<proteinExistence type="inferred from homology"/>
<dbReference type="PhylomeDB" id="B4HT62"/>
<dbReference type="GO" id="GO:0007424">
    <property type="term" value="P:open tracheal system development"/>
    <property type="evidence" value="ECO:0007669"/>
    <property type="project" value="EnsemblMetazoa"/>
</dbReference>
<dbReference type="PROSITE" id="PS00107">
    <property type="entry name" value="PROTEIN_KINASE_ATP"/>
    <property type="match status" value="1"/>
</dbReference>
<comment type="similarity">
    <text evidence="1">Belongs to the protein kinase superfamily. CMGC Ser/Thr protein kinase family. CDC2/CDKX subfamily.</text>
</comment>
<dbReference type="SUPFAM" id="SSF56112">
    <property type="entry name" value="Protein kinase-like (PK-like)"/>
    <property type="match status" value="1"/>
</dbReference>
<keyword evidence="6" id="KW-0418">Kinase</keyword>
<dbReference type="InterPro" id="IPR000719">
    <property type="entry name" value="Prot_kinase_dom"/>
</dbReference>
<evidence type="ECO:0000256" key="3">
    <source>
        <dbReference type="ARBA" id="ARBA00022527"/>
    </source>
</evidence>
<feature type="domain" description="Protein kinase" evidence="11">
    <location>
        <begin position="26"/>
        <end position="184"/>
    </location>
</feature>
<dbReference type="PANTHER" id="PTHR24056:SF472">
    <property type="entry name" value="CYCLIN-DEPENDENT KINASE 4, ISOFORM A"/>
    <property type="match status" value="1"/>
</dbReference>
<dbReference type="GO" id="GO:0005524">
    <property type="term" value="F:ATP binding"/>
    <property type="evidence" value="ECO:0007669"/>
    <property type="project" value="UniProtKB-UniRule"/>
</dbReference>
<sequence>MSYVRQLKRQKMSQGKKFGDGDPFNYQELNIIGEGAYGTVYRARDVVTGNIVALKKVRISLNENGVPMSTLREISLLKQLNASNHANIVKLYEVCQFLERDGQLLILLVFEHVEQDLSGSYRQTSQIGHVAAHNSALVEGTTDRCGLLTLTPHHPSGSEAQNLLPYNSTVDIWSAAFMHLRYVQ</sequence>
<keyword evidence="7 10" id="KW-0067">ATP-binding</keyword>
<dbReference type="GO" id="GO:0046427">
    <property type="term" value="P:positive regulation of receptor signaling pathway via JAK-STAT"/>
    <property type="evidence" value="ECO:0007669"/>
    <property type="project" value="EnsemblMetazoa"/>
</dbReference>
<name>B4HT62_DROSE</name>
<dbReference type="PROSITE" id="PS50011">
    <property type="entry name" value="PROTEIN_KINASE_DOM"/>
    <property type="match status" value="1"/>
</dbReference>
<reference evidence="12 13" key="1">
    <citation type="journal article" date="2007" name="Nature">
        <title>Evolution of genes and genomes on the Drosophila phylogeny.</title>
        <authorList>
            <consortium name="Drosophila 12 Genomes Consortium"/>
            <person name="Clark A.G."/>
            <person name="Eisen M.B."/>
            <person name="Smith D.R."/>
            <person name="Bergman C.M."/>
            <person name="Oliver B."/>
            <person name="Markow T.A."/>
            <person name="Kaufman T.C."/>
            <person name="Kellis M."/>
            <person name="Gelbart W."/>
            <person name="Iyer V.N."/>
            <person name="Pollard D.A."/>
            <person name="Sackton T.B."/>
            <person name="Larracuente A.M."/>
            <person name="Singh N.D."/>
            <person name="Abad J.P."/>
            <person name="Abt D.N."/>
            <person name="Adryan B."/>
            <person name="Aguade M."/>
            <person name="Akashi H."/>
            <person name="Anderson W.W."/>
            <person name="Aquadro C.F."/>
            <person name="Ardell D.H."/>
            <person name="Arguello R."/>
            <person name="Artieri C.G."/>
            <person name="Barbash D.A."/>
            <person name="Barker D."/>
            <person name="Barsanti P."/>
            <person name="Batterham P."/>
            <person name="Batzoglou S."/>
            <person name="Begun D."/>
            <person name="Bhutkar A."/>
            <person name="Blanco E."/>
            <person name="Bosak S.A."/>
            <person name="Bradley R.K."/>
            <person name="Brand A.D."/>
            <person name="Brent M.R."/>
            <person name="Brooks A.N."/>
            <person name="Brown R.H."/>
            <person name="Butlin R.K."/>
            <person name="Caggese C."/>
            <person name="Calvi B.R."/>
            <person name="Bernardo de Carvalho A."/>
            <person name="Caspi A."/>
            <person name="Castrezana S."/>
            <person name="Celniker S.E."/>
            <person name="Chang J.L."/>
            <person name="Chapple C."/>
            <person name="Chatterji S."/>
            <person name="Chinwalla A."/>
            <person name="Civetta A."/>
            <person name="Clifton S.W."/>
            <person name="Comeron J.M."/>
            <person name="Costello J.C."/>
            <person name="Coyne J.A."/>
            <person name="Daub J."/>
            <person name="David R.G."/>
            <person name="Delcher A.L."/>
            <person name="Delehaunty K."/>
            <person name="Do C.B."/>
            <person name="Ebling H."/>
            <person name="Edwards K."/>
            <person name="Eickbush T."/>
            <person name="Evans J.D."/>
            <person name="Filipski A."/>
            <person name="Findeiss S."/>
            <person name="Freyhult E."/>
            <person name="Fulton L."/>
            <person name="Fulton R."/>
            <person name="Garcia A.C."/>
            <person name="Gardiner A."/>
            <person name="Garfield D.A."/>
            <person name="Garvin B.E."/>
            <person name="Gibson G."/>
            <person name="Gilbert D."/>
            <person name="Gnerre S."/>
            <person name="Godfrey J."/>
            <person name="Good R."/>
            <person name="Gotea V."/>
            <person name="Gravely B."/>
            <person name="Greenberg A.J."/>
            <person name="Griffiths-Jones S."/>
            <person name="Gross S."/>
            <person name="Guigo R."/>
            <person name="Gustafson E.A."/>
            <person name="Haerty W."/>
            <person name="Hahn M.W."/>
            <person name="Halligan D.L."/>
            <person name="Halpern A.L."/>
            <person name="Halter G.M."/>
            <person name="Han M.V."/>
            <person name="Heger A."/>
            <person name="Hillier L."/>
            <person name="Hinrichs A.S."/>
            <person name="Holmes I."/>
            <person name="Hoskins R.A."/>
            <person name="Hubisz M.J."/>
            <person name="Hultmark D."/>
            <person name="Huntley M.A."/>
            <person name="Jaffe D.B."/>
            <person name="Jagadeeshan S."/>
            <person name="Jeck W.R."/>
            <person name="Johnson J."/>
            <person name="Jones C.D."/>
            <person name="Jordan W.C."/>
            <person name="Karpen G.H."/>
            <person name="Kataoka E."/>
            <person name="Keightley P.D."/>
            <person name="Kheradpour P."/>
            <person name="Kirkness E.F."/>
            <person name="Koerich L.B."/>
            <person name="Kristiansen K."/>
            <person name="Kudrna D."/>
            <person name="Kulathinal R.J."/>
            <person name="Kumar S."/>
            <person name="Kwok R."/>
            <person name="Lander E."/>
            <person name="Langley C.H."/>
            <person name="Lapoint R."/>
            <person name="Lazzaro B.P."/>
            <person name="Lee S.J."/>
            <person name="Levesque L."/>
            <person name="Li R."/>
            <person name="Lin C.F."/>
            <person name="Lin M.F."/>
            <person name="Lindblad-Toh K."/>
            <person name="Llopart A."/>
            <person name="Long M."/>
            <person name="Low L."/>
            <person name="Lozovsky E."/>
            <person name="Lu J."/>
            <person name="Luo M."/>
            <person name="Machado C.A."/>
            <person name="Makalowski W."/>
            <person name="Marzo M."/>
            <person name="Matsuda M."/>
            <person name="Matzkin L."/>
            <person name="McAllister B."/>
            <person name="McBride C.S."/>
            <person name="McKernan B."/>
            <person name="McKernan K."/>
            <person name="Mendez-Lago M."/>
            <person name="Minx P."/>
            <person name="Mollenhauer M.U."/>
            <person name="Montooth K."/>
            <person name="Mount S.M."/>
            <person name="Mu X."/>
            <person name="Myers E."/>
            <person name="Negre B."/>
            <person name="Newfeld S."/>
            <person name="Nielsen R."/>
            <person name="Noor M.A."/>
            <person name="O'Grady P."/>
            <person name="Pachter L."/>
            <person name="Papaceit M."/>
            <person name="Parisi M.J."/>
            <person name="Parisi M."/>
            <person name="Parts L."/>
            <person name="Pedersen J.S."/>
            <person name="Pesole G."/>
            <person name="Phillippy A.M."/>
            <person name="Ponting C.P."/>
            <person name="Pop M."/>
            <person name="Porcelli D."/>
            <person name="Powell J.R."/>
            <person name="Prohaska S."/>
            <person name="Pruitt K."/>
            <person name="Puig M."/>
            <person name="Quesneville H."/>
            <person name="Ram K.R."/>
            <person name="Rand D."/>
            <person name="Rasmussen M.D."/>
            <person name="Reed L.K."/>
            <person name="Reenan R."/>
            <person name="Reily A."/>
            <person name="Remington K.A."/>
            <person name="Rieger T.T."/>
            <person name="Ritchie M.G."/>
            <person name="Robin C."/>
            <person name="Rogers Y.H."/>
            <person name="Rohde C."/>
            <person name="Rozas J."/>
            <person name="Rubenfield M.J."/>
            <person name="Ruiz A."/>
            <person name="Russo S."/>
            <person name="Salzberg S.L."/>
            <person name="Sanchez-Gracia A."/>
            <person name="Saranga D.J."/>
            <person name="Sato H."/>
            <person name="Schaeffer S.W."/>
            <person name="Schatz M.C."/>
            <person name="Schlenke T."/>
            <person name="Schwartz R."/>
            <person name="Segarra C."/>
            <person name="Singh R.S."/>
            <person name="Sirot L."/>
            <person name="Sirota M."/>
            <person name="Sisneros N.B."/>
            <person name="Smith C.D."/>
            <person name="Smith T.F."/>
            <person name="Spieth J."/>
            <person name="Stage D.E."/>
            <person name="Stark A."/>
            <person name="Stephan W."/>
            <person name="Strausberg R.L."/>
            <person name="Strempel S."/>
            <person name="Sturgill D."/>
            <person name="Sutton G."/>
            <person name="Sutton G.G."/>
            <person name="Tao W."/>
            <person name="Teichmann S."/>
            <person name="Tobari Y.N."/>
            <person name="Tomimura Y."/>
            <person name="Tsolas J.M."/>
            <person name="Valente V.L."/>
            <person name="Venter E."/>
            <person name="Venter J.C."/>
            <person name="Vicario S."/>
            <person name="Vieira F.G."/>
            <person name="Vilella A.J."/>
            <person name="Villasante A."/>
            <person name="Walenz B."/>
            <person name="Wang J."/>
            <person name="Wasserman M."/>
            <person name="Watts T."/>
            <person name="Wilson D."/>
            <person name="Wilson R.K."/>
            <person name="Wing R.A."/>
            <person name="Wolfner M.F."/>
            <person name="Wong A."/>
            <person name="Wong G.K."/>
            <person name="Wu C.I."/>
            <person name="Wu G."/>
            <person name="Yamamoto D."/>
            <person name="Yang H.P."/>
            <person name="Yang S.P."/>
            <person name="Yorke J.A."/>
            <person name="Yoshida K."/>
            <person name="Zdobnov E."/>
            <person name="Zhang P."/>
            <person name="Zhang Y."/>
            <person name="Zimin A.V."/>
            <person name="Baldwin J."/>
            <person name="Abdouelleil A."/>
            <person name="Abdulkadir J."/>
            <person name="Abebe A."/>
            <person name="Abera B."/>
            <person name="Abreu J."/>
            <person name="Acer S.C."/>
            <person name="Aftuck L."/>
            <person name="Alexander A."/>
            <person name="An P."/>
            <person name="Anderson E."/>
            <person name="Anderson S."/>
            <person name="Arachi H."/>
            <person name="Azer M."/>
            <person name="Bachantsang P."/>
            <person name="Barry A."/>
            <person name="Bayul T."/>
            <person name="Berlin A."/>
            <person name="Bessette D."/>
            <person name="Bloom T."/>
            <person name="Blye J."/>
            <person name="Boguslavskiy L."/>
            <person name="Bonnet C."/>
            <person name="Boukhgalter B."/>
            <person name="Bourzgui I."/>
            <person name="Brown A."/>
            <person name="Cahill P."/>
            <person name="Channer S."/>
            <person name="Cheshatsang Y."/>
            <person name="Chuda L."/>
            <person name="Citroen M."/>
            <person name="Collymore A."/>
            <person name="Cooke P."/>
            <person name="Costello M."/>
            <person name="D'Aco K."/>
            <person name="Daza R."/>
            <person name="De Haan G."/>
            <person name="DeGray S."/>
            <person name="DeMaso C."/>
            <person name="Dhargay N."/>
            <person name="Dooley K."/>
            <person name="Dooley E."/>
            <person name="Doricent M."/>
            <person name="Dorje P."/>
            <person name="Dorjee K."/>
            <person name="Dupes A."/>
            <person name="Elong R."/>
            <person name="Falk J."/>
            <person name="Farina A."/>
            <person name="Faro S."/>
            <person name="Ferguson D."/>
            <person name="Fisher S."/>
            <person name="Foley C.D."/>
            <person name="Franke A."/>
            <person name="Friedrich D."/>
            <person name="Gadbois L."/>
            <person name="Gearin G."/>
            <person name="Gearin C.R."/>
            <person name="Giannoukos G."/>
            <person name="Goode T."/>
            <person name="Graham J."/>
            <person name="Grandbois E."/>
            <person name="Grewal S."/>
            <person name="Gyaltsen K."/>
            <person name="Hafez N."/>
            <person name="Hagos B."/>
            <person name="Hall J."/>
            <person name="Henson C."/>
            <person name="Hollinger A."/>
            <person name="Honan T."/>
            <person name="Huard M.D."/>
            <person name="Hughes L."/>
            <person name="Hurhula B."/>
            <person name="Husby M.E."/>
            <person name="Kamat A."/>
            <person name="Kanga B."/>
            <person name="Kashin S."/>
            <person name="Khazanovich D."/>
            <person name="Kisner P."/>
            <person name="Lance K."/>
            <person name="Lara M."/>
            <person name="Lee W."/>
            <person name="Lennon N."/>
            <person name="Letendre F."/>
            <person name="LeVine R."/>
            <person name="Lipovsky A."/>
            <person name="Liu X."/>
            <person name="Liu J."/>
            <person name="Liu S."/>
            <person name="Lokyitsang T."/>
            <person name="Lokyitsang Y."/>
            <person name="Lubonja R."/>
            <person name="Lui A."/>
            <person name="MacDonald P."/>
            <person name="Magnisalis V."/>
            <person name="Maru K."/>
            <person name="Matthews C."/>
            <person name="McCusker W."/>
            <person name="McDonough S."/>
            <person name="Mehta T."/>
            <person name="Meldrim J."/>
            <person name="Meneus L."/>
            <person name="Mihai O."/>
            <person name="Mihalev A."/>
            <person name="Mihova T."/>
            <person name="Mittelman R."/>
            <person name="Mlenga V."/>
            <person name="Montmayeur A."/>
            <person name="Mulrain L."/>
            <person name="Navidi A."/>
            <person name="Naylor J."/>
            <person name="Negash T."/>
            <person name="Nguyen T."/>
            <person name="Nguyen N."/>
            <person name="Nicol R."/>
            <person name="Norbu C."/>
            <person name="Norbu N."/>
            <person name="Novod N."/>
            <person name="O'Neill B."/>
            <person name="Osman S."/>
            <person name="Markiewicz E."/>
            <person name="Oyono O.L."/>
            <person name="Patti C."/>
            <person name="Phunkhang P."/>
            <person name="Pierre F."/>
            <person name="Priest M."/>
            <person name="Raghuraman S."/>
            <person name="Rege F."/>
            <person name="Reyes R."/>
            <person name="Rise C."/>
            <person name="Rogov P."/>
            <person name="Ross K."/>
            <person name="Ryan E."/>
            <person name="Settipalli S."/>
            <person name="Shea T."/>
            <person name="Sherpa N."/>
            <person name="Shi L."/>
            <person name="Shih D."/>
            <person name="Sparrow T."/>
            <person name="Spaulding J."/>
            <person name="Stalker J."/>
            <person name="Stange-Thomann N."/>
            <person name="Stavropoulos S."/>
            <person name="Stone C."/>
            <person name="Strader C."/>
            <person name="Tesfaye S."/>
            <person name="Thomson T."/>
            <person name="Thoulutsang Y."/>
            <person name="Thoulutsang D."/>
            <person name="Topham K."/>
            <person name="Topping I."/>
            <person name="Tsamla T."/>
            <person name="Vassiliev H."/>
            <person name="Vo A."/>
            <person name="Wangchuk T."/>
            <person name="Wangdi T."/>
            <person name="Weiand M."/>
            <person name="Wilkinson J."/>
            <person name="Wilson A."/>
            <person name="Yadav S."/>
            <person name="Young G."/>
            <person name="Yu Q."/>
            <person name="Zembek L."/>
            <person name="Zhong D."/>
            <person name="Zimmer A."/>
            <person name="Zwirko Z."/>
            <person name="Jaffe D.B."/>
            <person name="Alvarez P."/>
            <person name="Brockman W."/>
            <person name="Butler J."/>
            <person name="Chin C."/>
            <person name="Gnerre S."/>
            <person name="Grabherr M."/>
            <person name="Kleber M."/>
            <person name="Mauceli E."/>
            <person name="MacCallum I."/>
        </authorList>
    </citation>
    <scope>NUCLEOTIDE SEQUENCE [LARGE SCALE GENOMIC DNA]</scope>
    <source>
        <strain evidence="13">Rob3c / Tucson 14021-0248.25</strain>
    </source>
</reference>
<evidence type="ECO:0000256" key="2">
    <source>
        <dbReference type="ARBA" id="ARBA00012425"/>
    </source>
</evidence>
<dbReference type="SMART" id="SM00220">
    <property type="entry name" value="S_TKc"/>
    <property type="match status" value="1"/>
</dbReference>
<keyword evidence="5 10" id="KW-0547">Nucleotide-binding</keyword>
<dbReference type="GO" id="GO:0007350">
    <property type="term" value="P:blastoderm segmentation"/>
    <property type="evidence" value="ECO:0007669"/>
    <property type="project" value="EnsemblMetazoa"/>
</dbReference>
<dbReference type="Pfam" id="PF00069">
    <property type="entry name" value="Pkinase"/>
    <property type="match status" value="1"/>
</dbReference>
<dbReference type="GO" id="GO:0004693">
    <property type="term" value="F:cyclin-dependent protein serine/threonine kinase activity"/>
    <property type="evidence" value="ECO:0007669"/>
    <property type="project" value="UniProtKB-EC"/>
</dbReference>
<dbReference type="STRING" id="7238.B4HT62"/>
<evidence type="ECO:0000313" key="13">
    <source>
        <dbReference type="Proteomes" id="UP000001292"/>
    </source>
</evidence>
<dbReference type="GO" id="GO:1904263">
    <property type="term" value="P:positive regulation of TORC1 signaling"/>
    <property type="evidence" value="ECO:0007669"/>
    <property type="project" value="EnsemblMetazoa"/>
</dbReference>
<keyword evidence="13" id="KW-1185">Reference proteome</keyword>
<keyword evidence="3" id="KW-0723">Serine/threonine-protein kinase</keyword>
<dbReference type="FunFam" id="3.30.200.20:FF:000124">
    <property type="entry name" value="Cyclin-dependent kinase 4"/>
    <property type="match status" value="1"/>
</dbReference>
<accession>B4HT62</accession>
<dbReference type="EMBL" id="CH480816">
    <property type="protein sequence ID" value="EDW48163.1"/>
    <property type="molecule type" value="Genomic_DNA"/>
</dbReference>
<protein>
    <recommendedName>
        <fullName evidence="2">cyclin-dependent kinase</fullName>
        <ecNumber evidence="2">2.7.11.22</ecNumber>
    </recommendedName>
</protein>
<evidence type="ECO:0000256" key="6">
    <source>
        <dbReference type="ARBA" id="ARBA00022777"/>
    </source>
</evidence>
<evidence type="ECO:0000256" key="1">
    <source>
        <dbReference type="ARBA" id="ARBA00006485"/>
    </source>
</evidence>
<dbReference type="Proteomes" id="UP000001292">
    <property type="component" value="Unassembled WGS sequence"/>
</dbReference>
<dbReference type="GO" id="GO:0030307">
    <property type="term" value="P:positive regulation of cell growth"/>
    <property type="evidence" value="ECO:0007669"/>
    <property type="project" value="EnsemblMetazoa"/>
</dbReference>
<evidence type="ECO:0000256" key="8">
    <source>
        <dbReference type="ARBA" id="ARBA00047811"/>
    </source>
</evidence>
<dbReference type="GO" id="GO:0000082">
    <property type="term" value="P:G1/S transition of mitotic cell cycle"/>
    <property type="evidence" value="ECO:0007669"/>
    <property type="project" value="TreeGrafter"/>
</dbReference>
<dbReference type="GO" id="GO:0007165">
    <property type="term" value="P:signal transduction"/>
    <property type="evidence" value="ECO:0007669"/>
    <property type="project" value="TreeGrafter"/>
</dbReference>
<dbReference type="InterPro" id="IPR050108">
    <property type="entry name" value="CDK"/>
</dbReference>
<comment type="catalytic activity">
    <reaction evidence="9">
        <text>L-seryl-[protein] + ATP = O-phospho-L-seryl-[protein] + ADP + H(+)</text>
        <dbReference type="Rhea" id="RHEA:17989"/>
        <dbReference type="Rhea" id="RHEA-COMP:9863"/>
        <dbReference type="Rhea" id="RHEA-COMP:11604"/>
        <dbReference type="ChEBI" id="CHEBI:15378"/>
        <dbReference type="ChEBI" id="CHEBI:29999"/>
        <dbReference type="ChEBI" id="CHEBI:30616"/>
        <dbReference type="ChEBI" id="CHEBI:83421"/>
        <dbReference type="ChEBI" id="CHEBI:456216"/>
        <dbReference type="EC" id="2.7.11.22"/>
    </reaction>
</comment>
<evidence type="ECO:0000259" key="11">
    <source>
        <dbReference type="PROSITE" id="PS50011"/>
    </source>
</evidence>
<dbReference type="AlphaFoldDB" id="B4HT62"/>
<dbReference type="PANTHER" id="PTHR24056">
    <property type="entry name" value="CELL DIVISION PROTEIN KINASE"/>
    <property type="match status" value="1"/>
</dbReference>
<dbReference type="GO" id="GO:0010821">
    <property type="term" value="P:regulation of mitochondrion organization"/>
    <property type="evidence" value="ECO:0007669"/>
    <property type="project" value="EnsemblMetazoa"/>
</dbReference>
<keyword evidence="4" id="KW-0808">Transferase</keyword>
<dbReference type="GO" id="GO:0010468">
    <property type="term" value="P:regulation of gene expression"/>
    <property type="evidence" value="ECO:0007669"/>
    <property type="project" value="TreeGrafter"/>
</dbReference>
<comment type="catalytic activity">
    <reaction evidence="8">
        <text>L-threonyl-[protein] + ATP = O-phospho-L-threonyl-[protein] + ADP + H(+)</text>
        <dbReference type="Rhea" id="RHEA:46608"/>
        <dbReference type="Rhea" id="RHEA-COMP:11060"/>
        <dbReference type="Rhea" id="RHEA-COMP:11605"/>
        <dbReference type="ChEBI" id="CHEBI:15378"/>
        <dbReference type="ChEBI" id="CHEBI:30013"/>
        <dbReference type="ChEBI" id="CHEBI:30616"/>
        <dbReference type="ChEBI" id="CHEBI:61977"/>
        <dbReference type="ChEBI" id="CHEBI:456216"/>
        <dbReference type="EC" id="2.7.11.22"/>
    </reaction>
</comment>
<dbReference type="InterPro" id="IPR017441">
    <property type="entry name" value="Protein_kinase_ATP_BS"/>
</dbReference>
<dbReference type="GO" id="GO:0005634">
    <property type="term" value="C:nucleus"/>
    <property type="evidence" value="ECO:0007669"/>
    <property type="project" value="TreeGrafter"/>
</dbReference>
<dbReference type="InterPro" id="IPR011009">
    <property type="entry name" value="Kinase-like_dom_sf"/>
</dbReference>
<dbReference type="GO" id="GO:0030332">
    <property type="term" value="F:cyclin binding"/>
    <property type="evidence" value="ECO:0007669"/>
    <property type="project" value="EnsemblMetazoa"/>
</dbReference>
<evidence type="ECO:0000256" key="7">
    <source>
        <dbReference type="ARBA" id="ARBA00022840"/>
    </source>
</evidence>
<feature type="binding site" evidence="10">
    <location>
        <position position="55"/>
    </location>
    <ligand>
        <name>ATP</name>
        <dbReference type="ChEBI" id="CHEBI:30616"/>
    </ligand>
</feature>
<dbReference type="GO" id="GO:0000307">
    <property type="term" value="C:cyclin-dependent protein kinase holoenzyme complex"/>
    <property type="evidence" value="ECO:0007669"/>
    <property type="project" value="TreeGrafter"/>
</dbReference>
<evidence type="ECO:0000256" key="4">
    <source>
        <dbReference type="ARBA" id="ARBA00022679"/>
    </source>
</evidence>
<dbReference type="GO" id="GO:0010389">
    <property type="term" value="P:regulation of G2/M transition of mitotic cell cycle"/>
    <property type="evidence" value="ECO:0007669"/>
    <property type="project" value="TreeGrafter"/>
</dbReference>
<dbReference type="HOGENOM" id="CLU_1469729_0_0_1"/>
<organism evidence="13">
    <name type="scientific">Drosophila sechellia</name>
    <name type="common">Fruit fly</name>
    <dbReference type="NCBI Taxonomy" id="7238"/>
    <lineage>
        <taxon>Eukaryota</taxon>
        <taxon>Metazoa</taxon>
        <taxon>Ecdysozoa</taxon>
        <taxon>Arthropoda</taxon>
        <taxon>Hexapoda</taxon>
        <taxon>Insecta</taxon>
        <taxon>Pterygota</taxon>
        <taxon>Neoptera</taxon>
        <taxon>Endopterygota</taxon>
        <taxon>Diptera</taxon>
        <taxon>Brachycera</taxon>
        <taxon>Muscomorpha</taxon>
        <taxon>Ephydroidea</taxon>
        <taxon>Drosophilidae</taxon>
        <taxon>Drosophila</taxon>
        <taxon>Sophophora</taxon>
    </lineage>
</organism>
<dbReference type="EC" id="2.7.11.22" evidence="2"/>
<gene>
    <name evidence="12" type="primary">Dsec\GM21710</name>
    <name evidence="12" type="ORF">Dsec_GM21710</name>
</gene>
<dbReference type="GO" id="GO:0005737">
    <property type="term" value="C:cytoplasm"/>
    <property type="evidence" value="ECO:0007669"/>
    <property type="project" value="TreeGrafter"/>
</dbReference>
<evidence type="ECO:0000256" key="9">
    <source>
        <dbReference type="ARBA" id="ARBA00048367"/>
    </source>
</evidence>
<evidence type="ECO:0000313" key="12">
    <source>
        <dbReference type="EMBL" id="EDW48163.1"/>
    </source>
</evidence>